<feature type="signal peptide" evidence="1">
    <location>
        <begin position="1"/>
        <end position="16"/>
    </location>
</feature>
<evidence type="ECO:0000313" key="3">
    <source>
        <dbReference type="EMBL" id="KAF1968897.1"/>
    </source>
</evidence>
<dbReference type="InterPro" id="IPR056637">
    <property type="entry name" value="DUF7735"/>
</dbReference>
<feature type="chain" id="PRO_5025615265" description="DUF7735 domain-containing protein" evidence="1">
    <location>
        <begin position="17"/>
        <end position="131"/>
    </location>
</feature>
<evidence type="ECO:0000259" key="2">
    <source>
        <dbReference type="Pfam" id="PF24870"/>
    </source>
</evidence>
<name>A0A6A5V6E6_9PLEO</name>
<feature type="domain" description="DUF7735" evidence="2">
    <location>
        <begin position="52"/>
        <end position="123"/>
    </location>
</feature>
<evidence type="ECO:0000313" key="4">
    <source>
        <dbReference type="Proteomes" id="UP000800036"/>
    </source>
</evidence>
<keyword evidence="1" id="KW-0732">Signal</keyword>
<dbReference type="Proteomes" id="UP000800036">
    <property type="component" value="Unassembled WGS sequence"/>
</dbReference>
<dbReference type="OrthoDB" id="4940591at2759"/>
<sequence length="131" mass="14160">MRVQLSLFFIIATAAAQFTTSIQGTGKATVTPVSASTPEPASVPTTSIAVYTPPVATIDSWLCATKNFSDYLTPPMPTGHLLDIYYDHSDAIYKECEDKIPKPFTTFPACPSVAKASWCAYVQLFQIPSSC</sequence>
<dbReference type="AlphaFoldDB" id="A0A6A5V6E6"/>
<dbReference type="Pfam" id="PF24870">
    <property type="entry name" value="DUF7735"/>
    <property type="match status" value="1"/>
</dbReference>
<protein>
    <recommendedName>
        <fullName evidence="2">DUF7735 domain-containing protein</fullName>
    </recommendedName>
</protein>
<gene>
    <name evidence="3" type="ORF">BU23DRAFT_654992</name>
</gene>
<accession>A0A6A5V6E6</accession>
<evidence type="ECO:0000256" key="1">
    <source>
        <dbReference type="SAM" id="SignalP"/>
    </source>
</evidence>
<dbReference type="EMBL" id="ML976715">
    <property type="protein sequence ID" value="KAF1968897.1"/>
    <property type="molecule type" value="Genomic_DNA"/>
</dbReference>
<keyword evidence="4" id="KW-1185">Reference proteome</keyword>
<proteinExistence type="predicted"/>
<reference evidence="3" key="1">
    <citation type="journal article" date="2020" name="Stud. Mycol.">
        <title>101 Dothideomycetes genomes: a test case for predicting lifestyles and emergence of pathogens.</title>
        <authorList>
            <person name="Haridas S."/>
            <person name="Albert R."/>
            <person name="Binder M."/>
            <person name="Bloem J."/>
            <person name="Labutti K."/>
            <person name="Salamov A."/>
            <person name="Andreopoulos B."/>
            <person name="Baker S."/>
            <person name="Barry K."/>
            <person name="Bills G."/>
            <person name="Bluhm B."/>
            <person name="Cannon C."/>
            <person name="Castanera R."/>
            <person name="Culley D."/>
            <person name="Daum C."/>
            <person name="Ezra D."/>
            <person name="Gonzalez J."/>
            <person name="Henrissat B."/>
            <person name="Kuo A."/>
            <person name="Liang C."/>
            <person name="Lipzen A."/>
            <person name="Lutzoni F."/>
            <person name="Magnuson J."/>
            <person name="Mondo S."/>
            <person name="Nolan M."/>
            <person name="Ohm R."/>
            <person name="Pangilinan J."/>
            <person name="Park H.-J."/>
            <person name="Ramirez L."/>
            <person name="Alfaro M."/>
            <person name="Sun H."/>
            <person name="Tritt A."/>
            <person name="Yoshinaga Y."/>
            <person name="Zwiers L.-H."/>
            <person name="Turgeon B."/>
            <person name="Goodwin S."/>
            <person name="Spatafora J."/>
            <person name="Crous P."/>
            <person name="Grigoriev I."/>
        </authorList>
    </citation>
    <scope>NUCLEOTIDE SEQUENCE</scope>
    <source>
        <strain evidence="3">CBS 107.79</strain>
    </source>
</reference>
<organism evidence="3 4">
    <name type="scientific">Bimuria novae-zelandiae CBS 107.79</name>
    <dbReference type="NCBI Taxonomy" id="1447943"/>
    <lineage>
        <taxon>Eukaryota</taxon>
        <taxon>Fungi</taxon>
        <taxon>Dikarya</taxon>
        <taxon>Ascomycota</taxon>
        <taxon>Pezizomycotina</taxon>
        <taxon>Dothideomycetes</taxon>
        <taxon>Pleosporomycetidae</taxon>
        <taxon>Pleosporales</taxon>
        <taxon>Massarineae</taxon>
        <taxon>Didymosphaeriaceae</taxon>
        <taxon>Bimuria</taxon>
    </lineage>
</organism>